<protein>
    <recommendedName>
        <fullName evidence="6">Pseudouridylate synthase RPUSD2</fullName>
    </recommendedName>
    <alternativeName>
        <fullName evidence="7">RNA pseudouridylate synthase domain-containing protein 2</fullName>
    </alternativeName>
</protein>
<dbReference type="FunFam" id="3.30.2350.10:FF:000010">
    <property type="entry name" value="RNA pseudouridine synthase domain-containing 2"/>
    <property type="match status" value="1"/>
</dbReference>
<dbReference type="InterPro" id="IPR006224">
    <property type="entry name" value="PsdUridine_synth_RluA-like_CS"/>
</dbReference>
<keyword evidence="3" id="KW-0507">mRNA processing</keyword>
<dbReference type="Gene3D" id="3.30.2350.10">
    <property type="entry name" value="Pseudouridine synthase"/>
    <property type="match status" value="1"/>
</dbReference>
<dbReference type="RefSeq" id="XP_023160767.2">
    <property type="nucleotide sequence ID" value="XM_023304999.2"/>
</dbReference>
<feature type="region of interest" description="Disordered" evidence="9">
    <location>
        <begin position="137"/>
        <end position="160"/>
    </location>
</feature>
<dbReference type="GO" id="GO:0009982">
    <property type="term" value="F:pseudouridine synthase activity"/>
    <property type="evidence" value="ECO:0007669"/>
    <property type="project" value="InterPro"/>
</dbReference>
<dbReference type="InterPro" id="IPR006145">
    <property type="entry name" value="PsdUridine_synth_RsuA/RluA"/>
</dbReference>
<dbReference type="InterPro" id="IPR020103">
    <property type="entry name" value="PsdUridine_synth_cat_dom_sf"/>
</dbReference>
<dbReference type="GO" id="GO:0006397">
    <property type="term" value="P:mRNA processing"/>
    <property type="evidence" value="ECO:0007669"/>
    <property type="project" value="UniProtKB-KW"/>
</dbReference>
<feature type="compositionally biased region" description="Basic and acidic residues" evidence="9">
    <location>
        <begin position="140"/>
        <end position="160"/>
    </location>
</feature>
<comment type="similarity">
    <text evidence="1">Belongs to the pseudouridine synthase RluA family.</text>
</comment>
<evidence type="ECO:0000313" key="12">
    <source>
        <dbReference type="RefSeq" id="XP_023160767.2"/>
    </source>
</evidence>
<dbReference type="PANTHER" id="PTHR21600">
    <property type="entry name" value="MITOCHONDRIAL RNA PSEUDOURIDINE SYNTHASE"/>
    <property type="match status" value="1"/>
</dbReference>
<evidence type="ECO:0000256" key="1">
    <source>
        <dbReference type="ARBA" id="ARBA00010876"/>
    </source>
</evidence>
<dbReference type="GeneID" id="111592651"/>
<evidence type="ECO:0000256" key="3">
    <source>
        <dbReference type="ARBA" id="ARBA00022664"/>
    </source>
</evidence>
<evidence type="ECO:0000256" key="6">
    <source>
        <dbReference type="ARBA" id="ARBA00072682"/>
    </source>
</evidence>
<organism evidence="11 12">
    <name type="scientific">Drosophila hydei</name>
    <name type="common">Fruit fly</name>
    <dbReference type="NCBI Taxonomy" id="7224"/>
    <lineage>
        <taxon>Eukaryota</taxon>
        <taxon>Metazoa</taxon>
        <taxon>Ecdysozoa</taxon>
        <taxon>Arthropoda</taxon>
        <taxon>Hexapoda</taxon>
        <taxon>Insecta</taxon>
        <taxon>Pterygota</taxon>
        <taxon>Neoptera</taxon>
        <taxon>Endopterygota</taxon>
        <taxon>Diptera</taxon>
        <taxon>Brachycera</taxon>
        <taxon>Muscomorpha</taxon>
        <taxon>Ephydroidea</taxon>
        <taxon>Drosophilidae</taxon>
        <taxon>Drosophila</taxon>
    </lineage>
</organism>
<evidence type="ECO:0000256" key="7">
    <source>
        <dbReference type="ARBA" id="ARBA00080257"/>
    </source>
</evidence>
<dbReference type="SUPFAM" id="SSF55120">
    <property type="entry name" value="Pseudouridine synthase"/>
    <property type="match status" value="1"/>
</dbReference>
<dbReference type="OMA" id="QTYCKGR"/>
<dbReference type="PROSITE" id="PS01129">
    <property type="entry name" value="PSI_RLU"/>
    <property type="match status" value="1"/>
</dbReference>
<evidence type="ECO:0000256" key="8">
    <source>
        <dbReference type="PIRSR" id="PIRSR606225-1"/>
    </source>
</evidence>
<keyword evidence="11" id="KW-1185">Reference proteome</keyword>
<dbReference type="GO" id="GO:0003723">
    <property type="term" value="F:RNA binding"/>
    <property type="evidence" value="ECO:0007669"/>
    <property type="project" value="InterPro"/>
</dbReference>
<dbReference type="KEGG" id="dhe:111592651"/>
<evidence type="ECO:0000256" key="2">
    <source>
        <dbReference type="ARBA" id="ARBA00022553"/>
    </source>
</evidence>
<name>A0A6J1L4X2_DROHY</name>
<dbReference type="Pfam" id="PF00849">
    <property type="entry name" value="PseudoU_synth_2"/>
    <property type="match status" value="1"/>
</dbReference>
<evidence type="ECO:0000256" key="4">
    <source>
        <dbReference type="ARBA" id="ARBA00023235"/>
    </source>
</evidence>
<evidence type="ECO:0000256" key="5">
    <source>
        <dbReference type="ARBA" id="ARBA00057241"/>
    </source>
</evidence>
<dbReference type="PANTHER" id="PTHR21600:SF40">
    <property type="entry name" value="PSEUDOURIDYLATE SYNTHASE RPUSD2"/>
    <property type="match status" value="1"/>
</dbReference>
<dbReference type="OrthoDB" id="424794at2759"/>
<dbReference type="CDD" id="cd02557">
    <property type="entry name" value="PseudoU_synth_ScRIB2"/>
    <property type="match status" value="1"/>
</dbReference>
<dbReference type="InterPro" id="IPR006225">
    <property type="entry name" value="PsdUridine_synth_RluC/D"/>
</dbReference>
<gene>
    <name evidence="12" type="primary">LOC111592651</name>
</gene>
<dbReference type="Proteomes" id="UP000504633">
    <property type="component" value="Unplaced"/>
</dbReference>
<feature type="active site" evidence="8">
    <location>
        <position position="321"/>
    </location>
</feature>
<dbReference type="AlphaFoldDB" id="A0A6J1L4X2"/>
<proteinExistence type="inferred from homology"/>
<keyword evidence="4" id="KW-0413">Isomerase</keyword>
<evidence type="ECO:0000259" key="10">
    <source>
        <dbReference type="Pfam" id="PF00849"/>
    </source>
</evidence>
<reference evidence="12" key="1">
    <citation type="submission" date="2025-08" db="UniProtKB">
        <authorList>
            <consortium name="RefSeq"/>
        </authorList>
    </citation>
    <scope>IDENTIFICATION</scope>
    <source>
        <strain evidence="12">15085-1641.00</strain>
        <tissue evidence="12">Whole body</tissue>
    </source>
</reference>
<sequence>MKYLRYVDNTFRLCFNWFIVRRLLNAQIKVKKSNSIFLCWRTMTLPKTLRHVQTQHGDDSVDVENIFLFSANLYAVSNTAGGGSTNDAELDAKLSAESVATVADNSEKPKSVDGVWTYEASEDCGSQLATVAEASLVQLPEKRKPTDDPNATESKKPKLETKDLKLTRPGFSEERYDETSYYVENGLRKVYPYSFTFTTFTKGRWVGEGILDVFSREFRAHPSEEYKRSIEAGNLTVNYEKVPVDYRLKHNDLLANTVHRHEVPVTSQPISIVHMDQDILVVNKPASIPVHPCGRYRHNTVIFILAKEYSLKNLRTIHRLDRLTSGLLLFGRNSEKARQMEQQIRNRQVQKEYVCCVEGHFPDGVIECNEPIEVVSYKIGVCKVSQKGKDCKTTFKRIGQAGDYSIVQCKPLTGRMHQIRVHLQYLGYPIVNDPLYNHEVFGPLKGRGGDTGGKSDEQLISDLISIHNAENWLGVDKEIATTKNSDVTADSIKEAKQTDCQPLIKPAPEPKVTISTQTSHEPADSNFDASKLSIDPHCSECKMNYRDPNPEDLVMYLHAWKYKGIGWEYETELPSWASADQDNITLSLRNKR</sequence>
<evidence type="ECO:0000313" key="11">
    <source>
        <dbReference type="Proteomes" id="UP000504633"/>
    </source>
</evidence>
<accession>A0A6J1L4X2</accession>
<dbReference type="NCBIfam" id="TIGR00005">
    <property type="entry name" value="rluA_subfam"/>
    <property type="match status" value="1"/>
</dbReference>
<comment type="function">
    <text evidence="5">Pseudouridine synthase that catalyzes pseudouridylation of mRNAs.</text>
</comment>
<dbReference type="InterPro" id="IPR050188">
    <property type="entry name" value="RluA_PseudoU_synthase"/>
</dbReference>
<dbReference type="GO" id="GO:0000455">
    <property type="term" value="P:enzyme-directed rRNA pseudouridine synthesis"/>
    <property type="evidence" value="ECO:0007669"/>
    <property type="project" value="TreeGrafter"/>
</dbReference>
<keyword evidence="2" id="KW-0597">Phosphoprotein</keyword>
<evidence type="ECO:0000256" key="9">
    <source>
        <dbReference type="SAM" id="MobiDB-lite"/>
    </source>
</evidence>
<feature type="domain" description="Pseudouridine synthase RsuA/RluA-like" evidence="10">
    <location>
        <begin position="278"/>
        <end position="424"/>
    </location>
</feature>